<dbReference type="EMBL" id="OW240916">
    <property type="protein sequence ID" value="CAH2295947.1"/>
    <property type="molecule type" value="Genomic_DNA"/>
</dbReference>
<evidence type="ECO:0000313" key="2">
    <source>
        <dbReference type="Proteomes" id="UP001295444"/>
    </source>
</evidence>
<organism evidence="1 2">
    <name type="scientific">Pelobates cultripes</name>
    <name type="common">Western spadefoot toad</name>
    <dbReference type="NCBI Taxonomy" id="61616"/>
    <lineage>
        <taxon>Eukaryota</taxon>
        <taxon>Metazoa</taxon>
        <taxon>Chordata</taxon>
        <taxon>Craniata</taxon>
        <taxon>Vertebrata</taxon>
        <taxon>Euteleostomi</taxon>
        <taxon>Amphibia</taxon>
        <taxon>Batrachia</taxon>
        <taxon>Anura</taxon>
        <taxon>Pelobatoidea</taxon>
        <taxon>Pelobatidae</taxon>
        <taxon>Pelobates</taxon>
    </lineage>
</organism>
<accession>A0AAD1SD47</accession>
<protein>
    <submittedName>
        <fullName evidence="1">Uncharacterized protein</fullName>
    </submittedName>
</protein>
<dbReference type="AlphaFoldDB" id="A0AAD1SD47"/>
<sequence length="56" mass="6413">NIYISDFYRQTLSYSYGTAEYVEIVISQYCKALNKGRGEGFLIHRKRPKAASPPLV</sequence>
<dbReference type="Proteomes" id="UP001295444">
    <property type="component" value="Chromosome 05"/>
</dbReference>
<feature type="non-terminal residue" evidence="1">
    <location>
        <position position="56"/>
    </location>
</feature>
<proteinExistence type="predicted"/>
<name>A0AAD1SD47_PELCU</name>
<gene>
    <name evidence="1" type="ORF">PECUL_23A049850</name>
</gene>
<keyword evidence="2" id="KW-1185">Reference proteome</keyword>
<feature type="non-terminal residue" evidence="1">
    <location>
        <position position="1"/>
    </location>
</feature>
<evidence type="ECO:0000313" key="1">
    <source>
        <dbReference type="EMBL" id="CAH2295947.1"/>
    </source>
</evidence>
<reference evidence="1" key="1">
    <citation type="submission" date="2022-03" db="EMBL/GenBank/DDBJ databases">
        <authorList>
            <person name="Alioto T."/>
            <person name="Alioto T."/>
            <person name="Gomez Garrido J."/>
        </authorList>
    </citation>
    <scope>NUCLEOTIDE SEQUENCE</scope>
</reference>